<dbReference type="AlphaFoldDB" id="A0A165X1M8"/>
<accession>A0A165X1M8</accession>
<reference evidence="2 3" key="1">
    <citation type="journal article" date="2016" name="Mol. Biol. Evol.">
        <title>Comparative Genomics of Early-Diverging Mushroom-Forming Fungi Provides Insights into the Origins of Lignocellulose Decay Capabilities.</title>
        <authorList>
            <person name="Nagy L.G."/>
            <person name="Riley R."/>
            <person name="Tritt A."/>
            <person name="Adam C."/>
            <person name="Daum C."/>
            <person name="Floudas D."/>
            <person name="Sun H."/>
            <person name="Yadav J.S."/>
            <person name="Pangilinan J."/>
            <person name="Larsson K.H."/>
            <person name="Matsuura K."/>
            <person name="Barry K."/>
            <person name="Labutti K."/>
            <person name="Kuo R."/>
            <person name="Ohm R.A."/>
            <person name="Bhattacharya S.S."/>
            <person name="Shirouzu T."/>
            <person name="Yoshinaga Y."/>
            <person name="Martin F.M."/>
            <person name="Grigoriev I.V."/>
            <person name="Hibbett D.S."/>
        </authorList>
    </citation>
    <scope>NUCLEOTIDE SEQUENCE [LARGE SCALE GENOMIC DNA]</scope>
    <source>
        <strain evidence="2 3">HHB10207 ss-3</strain>
    </source>
</reference>
<protein>
    <submittedName>
        <fullName evidence="2">Uncharacterized protein</fullName>
    </submittedName>
</protein>
<feature type="compositionally biased region" description="Low complexity" evidence="1">
    <location>
        <begin position="238"/>
        <end position="249"/>
    </location>
</feature>
<proteinExistence type="predicted"/>
<sequence length="468" mass="52005">MANQQELVLTKGTSFAPASAQNICWLIPNHWMWAKDPVNNEHLLVRASDLSRSTKSRNPPPRTYLLDESFVQNVKYTYNELKRFARSSVDWDLAPEVTDRSRVPVEVCIALGVPLCPFSLEPHELSPVSGEGTREQIVKKASIAQKDLKRLYAWIVTAILRRLSGRKGFLFQPSTIPLNAMKAQLKGLIHESWGDFHFGLGYKEIDEIAPDDKKRRHNGNSHAPAIRALTNSCDHEGGSSSANSSSSVDSKGKKKARLSPPPPIVTLGPGTIITKTKDPRTDPQRARTLDFFVPTTSQAPLQVTEGNDDVNKAQTVIWKNETNQLAKCFPNVIAKSPSPIPRLASPPPTTQGAILERSEVVANEKEARLIEAFDVLVNRARVTDTPAFIQTAIDPTTSQVVLAKDPKIVYFNKFNALEHWFHQESPHLHPLNLAAEDALAKLRDRREIFTLNPEFKRDTVGEGSGSSK</sequence>
<dbReference type="EMBL" id="KV428474">
    <property type="protein sequence ID" value="KZT31743.1"/>
    <property type="molecule type" value="Genomic_DNA"/>
</dbReference>
<gene>
    <name evidence="2" type="ORF">SISSUDRAFT_1067506</name>
</gene>
<feature type="region of interest" description="Disordered" evidence="1">
    <location>
        <begin position="231"/>
        <end position="286"/>
    </location>
</feature>
<evidence type="ECO:0000256" key="1">
    <source>
        <dbReference type="SAM" id="MobiDB-lite"/>
    </source>
</evidence>
<feature type="compositionally biased region" description="Basic and acidic residues" evidence="1">
    <location>
        <begin position="275"/>
        <end position="286"/>
    </location>
</feature>
<name>A0A165X1M8_9AGAM</name>
<organism evidence="2 3">
    <name type="scientific">Sistotremastrum suecicum HHB10207 ss-3</name>
    <dbReference type="NCBI Taxonomy" id="1314776"/>
    <lineage>
        <taxon>Eukaryota</taxon>
        <taxon>Fungi</taxon>
        <taxon>Dikarya</taxon>
        <taxon>Basidiomycota</taxon>
        <taxon>Agaricomycotina</taxon>
        <taxon>Agaricomycetes</taxon>
        <taxon>Sistotremastrales</taxon>
        <taxon>Sistotremastraceae</taxon>
        <taxon>Sistotremastrum</taxon>
    </lineage>
</organism>
<evidence type="ECO:0000313" key="2">
    <source>
        <dbReference type="EMBL" id="KZT31743.1"/>
    </source>
</evidence>
<evidence type="ECO:0000313" key="3">
    <source>
        <dbReference type="Proteomes" id="UP000076798"/>
    </source>
</evidence>
<dbReference type="Proteomes" id="UP000076798">
    <property type="component" value="Unassembled WGS sequence"/>
</dbReference>
<keyword evidence="3" id="KW-1185">Reference proteome</keyword>